<proteinExistence type="inferred from homology"/>
<dbReference type="InterPro" id="IPR043131">
    <property type="entry name" value="BCAT-like_N"/>
</dbReference>
<dbReference type="PANTHER" id="PTHR42743">
    <property type="entry name" value="AMINO-ACID AMINOTRANSFERASE"/>
    <property type="match status" value="1"/>
</dbReference>
<dbReference type="RefSeq" id="WP_196937408.1">
    <property type="nucleotide sequence ID" value="NZ_MU158689.1"/>
</dbReference>
<dbReference type="PANTHER" id="PTHR42743:SF11">
    <property type="entry name" value="AMINODEOXYCHORISMATE LYASE"/>
    <property type="match status" value="1"/>
</dbReference>
<comment type="catalytic activity">
    <reaction evidence="6">
        <text>L-valine + 2-oxoglutarate = 3-methyl-2-oxobutanoate + L-glutamate</text>
        <dbReference type="Rhea" id="RHEA:24813"/>
        <dbReference type="ChEBI" id="CHEBI:11851"/>
        <dbReference type="ChEBI" id="CHEBI:16810"/>
        <dbReference type="ChEBI" id="CHEBI:29985"/>
        <dbReference type="ChEBI" id="CHEBI:57762"/>
        <dbReference type="EC" id="2.6.1.42"/>
    </reaction>
</comment>
<evidence type="ECO:0000256" key="8">
    <source>
        <dbReference type="ARBA" id="ARBA00049229"/>
    </source>
</evidence>
<dbReference type="Pfam" id="PF01063">
    <property type="entry name" value="Aminotran_4"/>
    <property type="match status" value="1"/>
</dbReference>
<comment type="caution">
    <text evidence="9">The sequence shown here is derived from an EMBL/GenBank/DDBJ whole genome shotgun (WGS) entry which is preliminary data.</text>
</comment>
<dbReference type="EC" id="2.6.1.42" evidence="5"/>
<dbReference type="CDD" id="cd00449">
    <property type="entry name" value="PLPDE_IV"/>
    <property type="match status" value="1"/>
</dbReference>
<keyword evidence="9" id="KW-0032">Aminotransferase</keyword>
<protein>
    <recommendedName>
        <fullName evidence="5">branched-chain-amino-acid transaminase</fullName>
        <ecNumber evidence="5">2.6.1.42</ecNumber>
    </recommendedName>
</protein>
<evidence type="ECO:0000256" key="4">
    <source>
        <dbReference type="ARBA" id="ARBA00009320"/>
    </source>
</evidence>
<evidence type="ECO:0000256" key="5">
    <source>
        <dbReference type="ARBA" id="ARBA00013053"/>
    </source>
</evidence>
<comment type="similarity">
    <text evidence="4">Belongs to the class-IV pyridoxal-phosphate-dependent aminotransferase family.</text>
</comment>
<evidence type="ECO:0000256" key="3">
    <source>
        <dbReference type="ARBA" id="ARBA00005072"/>
    </source>
</evidence>
<comment type="catalytic activity">
    <reaction evidence="7">
        <text>L-isoleucine + 2-oxoglutarate = (S)-3-methyl-2-oxopentanoate + L-glutamate</text>
        <dbReference type="Rhea" id="RHEA:24801"/>
        <dbReference type="ChEBI" id="CHEBI:16810"/>
        <dbReference type="ChEBI" id="CHEBI:29985"/>
        <dbReference type="ChEBI" id="CHEBI:35146"/>
        <dbReference type="ChEBI" id="CHEBI:58045"/>
        <dbReference type="EC" id="2.6.1.42"/>
    </reaction>
</comment>
<comment type="pathway">
    <text evidence="1">Amino-acid biosynthesis; L-isoleucine biosynthesis; L-isoleucine from 2-oxobutanoate: step 4/4.</text>
</comment>
<reference evidence="9 10" key="1">
    <citation type="submission" date="2018-02" db="EMBL/GenBank/DDBJ databases">
        <title>Sphingobacterium KA21.</title>
        <authorList>
            <person name="Vasarhelyi B.M."/>
            <person name="Deshmukh S."/>
            <person name="Balint B."/>
            <person name="Kukolya J."/>
        </authorList>
    </citation>
    <scope>NUCLEOTIDE SEQUENCE [LARGE SCALE GENOMIC DNA]</scope>
    <source>
        <strain evidence="9 10">Ka21</strain>
    </source>
</reference>
<dbReference type="InterPro" id="IPR036038">
    <property type="entry name" value="Aminotransferase-like"/>
</dbReference>
<dbReference type="SUPFAM" id="SSF56752">
    <property type="entry name" value="D-aminoacid aminotransferase-like PLP-dependent enzymes"/>
    <property type="match status" value="1"/>
</dbReference>
<comment type="pathway">
    <text evidence="3">Amino-acid biosynthesis; L-leucine biosynthesis; L-leucine from 3-methyl-2-oxobutanoate: step 4/4.</text>
</comment>
<evidence type="ECO:0000313" key="10">
    <source>
        <dbReference type="Proteomes" id="UP000618319"/>
    </source>
</evidence>
<evidence type="ECO:0000256" key="6">
    <source>
        <dbReference type="ARBA" id="ARBA00048212"/>
    </source>
</evidence>
<evidence type="ECO:0000256" key="2">
    <source>
        <dbReference type="ARBA" id="ARBA00004931"/>
    </source>
</evidence>
<keyword evidence="10" id="KW-1185">Reference proteome</keyword>
<dbReference type="Gene3D" id="3.30.470.10">
    <property type="match status" value="1"/>
</dbReference>
<dbReference type="InterPro" id="IPR001544">
    <property type="entry name" value="Aminotrans_IV"/>
</dbReference>
<dbReference type="GO" id="GO:0008483">
    <property type="term" value="F:transaminase activity"/>
    <property type="evidence" value="ECO:0007669"/>
    <property type="project" value="UniProtKB-KW"/>
</dbReference>
<comment type="pathway">
    <text evidence="2">Amino-acid biosynthesis; L-valine biosynthesis; L-valine from pyruvate: step 4/4.</text>
</comment>
<dbReference type="EMBL" id="PSKQ01000010">
    <property type="protein sequence ID" value="MBE8719390.1"/>
    <property type="molecule type" value="Genomic_DNA"/>
</dbReference>
<comment type="catalytic activity">
    <reaction evidence="8">
        <text>L-leucine + 2-oxoglutarate = 4-methyl-2-oxopentanoate + L-glutamate</text>
        <dbReference type="Rhea" id="RHEA:18321"/>
        <dbReference type="ChEBI" id="CHEBI:16810"/>
        <dbReference type="ChEBI" id="CHEBI:17865"/>
        <dbReference type="ChEBI" id="CHEBI:29985"/>
        <dbReference type="ChEBI" id="CHEBI:57427"/>
        <dbReference type="EC" id="2.6.1.42"/>
    </reaction>
</comment>
<accession>A0ABR9T229</accession>
<evidence type="ECO:0000313" key="9">
    <source>
        <dbReference type="EMBL" id="MBE8719390.1"/>
    </source>
</evidence>
<sequence length="283" mass="31679">MIQSLHVIINGQLIPEKEARLGIDDLSIVRGYGIFDYFKTVANRPVFLEDNLDRFFHSAKLMDLPVHYTREELRIQIRTLMEANKIPESGIKLLLTGGYSKDGYSIASPNLIITQQPLQRNIRQEQQGIKLITYNYHRPFGTVKSIDYAVGIHGLKKAKAAGADEVLYAQDGLLSECPRANIFLITKTGKLLTPGEDVLAGITRKYIIEIAKKYLDVEIGDVTLEDMKNAAEAFLSSTTKNITPILSIDDTVYGSKPGPLTIQLQHMLEPIVFGSKEKFITEI</sequence>
<dbReference type="Gene3D" id="3.20.10.10">
    <property type="entry name" value="D-amino Acid Aminotransferase, subunit A, domain 2"/>
    <property type="match status" value="1"/>
</dbReference>
<keyword evidence="9" id="KW-0808">Transferase</keyword>
<evidence type="ECO:0000256" key="1">
    <source>
        <dbReference type="ARBA" id="ARBA00004824"/>
    </source>
</evidence>
<dbReference type="InterPro" id="IPR050571">
    <property type="entry name" value="Class-IV_PLP-Dep_Aminotrnsfr"/>
</dbReference>
<organism evidence="9 10">
    <name type="scientific">Sphingobacterium pedocola</name>
    <dbReference type="NCBI Taxonomy" id="2082722"/>
    <lineage>
        <taxon>Bacteria</taxon>
        <taxon>Pseudomonadati</taxon>
        <taxon>Bacteroidota</taxon>
        <taxon>Sphingobacteriia</taxon>
        <taxon>Sphingobacteriales</taxon>
        <taxon>Sphingobacteriaceae</taxon>
        <taxon>Sphingobacterium</taxon>
    </lineage>
</organism>
<dbReference type="Proteomes" id="UP000618319">
    <property type="component" value="Unassembled WGS sequence"/>
</dbReference>
<gene>
    <name evidence="9" type="ORF">C4F40_01435</name>
</gene>
<name>A0ABR9T229_9SPHI</name>
<dbReference type="InterPro" id="IPR043132">
    <property type="entry name" value="BCAT-like_C"/>
</dbReference>
<evidence type="ECO:0000256" key="7">
    <source>
        <dbReference type="ARBA" id="ARBA00048798"/>
    </source>
</evidence>